<evidence type="ECO:0008006" key="3">
    <source>
        <dbReference type="Google" id="ProtNLM"/>
    </source>
</evidence>
<evidence type="ECO:0000313" key="1">
    <source>
        <dbReference type="EMBL" id="EZH73366.1"/>
    </source>
</evidence>
<dbReference type="OrthoDB" id="1442551at2"/>
<dbReference type="Pfam" id="PF10604">
    <property type="entry name" value="Polyketide_cyc2"/>
    <property type="match status" value="1"/>
</dbReference>
<dbReference type="SUPFAM" id="SSF55961">
    <property type="entry name" value="Bet v1-like"/>
    <property type="match status" value="1"/>
</dbReference>
<reference evidence="1 2" key="1">
    <citation type="submission" date="2014-04" db="EMBL/GenBank/DDBJ databases">
        <title>Aquimarina sp. 22II-S11-z7 Genome Sequencing.</title>
        <authorList>
            <person name="Lai Q."/>
        </authorList>
    </citation>
    <scope>NUCLEOTIDE SEQUENCE [LARGE SCALE GENOMIC DNA]</scope>
    <source>
        <strain evidence="1 2">22II-S11-z7</strain>
    </source>
</reference>
<dbReference type="STRING" id="1317122.ATO12_20420"/>
<dbReference type="Proteomes" id="UP000023541">
    <property type="component" value="Unassembled WGS sequence"/>
</dbReference>
<dbReference type="Gene3D" id="3.30.530.20">
    <property type="match status" value="1"/>
</dbReference>
<name>A0A023BTN2_9FLAO</name>
<comment type="caution">
    <text evidence="1">The sequence shown here is derived from an EMBL/GenBank/DDBJ whole genome shotgun (WGS) entry which is preliminary data.</text>
</comment>
<keyword evidence="2" id="KW-1185">Reference proteome</keyword>
<protein>
    <recommendedName>
        <fullName evidence="3">Polyketide cyclase</fullName>
    </recommendedName>
</protein>
<organism evidence="1 2">
    <name type="scientific">Aquimarina atlantica</name>
    <dbReference type="NCBI Taxonomy" id="1317122"/>
    <lineage>
        <taxon>Bacteria</taxon>
        <taxon>Pseudomonadati</taxon>
        <taxon>Bacteroidota</taxon>
        <taxon>Flavobacteriia</taxon>
        <taxon>Flavobacteriales</taxon>
        <taxon>Flavobacteriaceae</taxon>
        <taxon>Aquimarina</taxon>
    </lineage>
</organism>
<accession>A0A023BTN2</accession>
<dbReference type="CDD" id="cd07821">
    <property type="entry name" value="PYR_PYL_RCAR_like"/>
    <property type="match status" value="1"/>
</dbReference>
<dbReference type="EMBL" id="AQRA01000006">
    <property type="protein sequence ID" value="EZH73366.1"/>
    <property type="molecule type" value="Genomic_DNA"/>
</dbReference>
<dbReference type="RefSeq" id="WP_081802086.1">
    <property type="nucleotide sequence ID" value="NZ_AQRA01000006.1"/>
</dbReference>
<dbReference type="AlphaFoldDB" id="A0A023BTN2"/>
<dbReference type="InterPro" id="IPR023393">
    <property type="entry name" value="START-like_dom_sf"/>
</dbReference>
<proteinExistence type="predicted"/>
<evidence type="ECO:0000313" key="2">
    <source>
        <dbReference type="Proteomes" id="UP000023541"/>
    </source>
</evidence>
<gene>
    <name evidence="1" type="ORF">ATO12_20420</name>
</gene>
<dbReference type="InterPro" id="IPR019587">
    <property type="entry name" value="Polyketide_cyclase/dehydratase"/>
</dbReference>
<sequence length="141" mass="16269">MMQSEQQVTIGINTTPEQAWEVIKSGKDVHKWLSEVIKSCELFDNIRVCRTDYGTITEKILKIDHEHMEFKFVFLEQDMIPNIEHLTTYVKIISDIHGKALVNYKWTFDAIDDVSESQAKEVLKGMGEMGIKSLEAYILSN</sequence>